<comment type="caution">
    <text evidence="5">The sequence shown here is derived from an EMBL/GenBank/DDBJ whole genome shotgun (WGS) entry which is preliminary data.</text>
</comment>
<dbReference type="InterPro" id="IPR013120">
    <property type="entry name" value="FAR_NAD-bd"/>
</dbReference>
<dbReference type="InterPro" id="IPR042099">
    <property type="entry name" value="ANL_N_sf"/>
</dbReference>
<evidence type="ECO:0000259" key="3">
    <source>
        <dbReference type="Pfam" id="PF00501"/>
    </source>
</evidence>
<feature type="domain" description="AMP-dependent synthetase/ligase" evidence="3">
    <location>
        <begin position="17"/>
        <end position="335"/>
    </location>
</feature>
<dbReference type="SUPFAM" id="SSF56801">
    <property type="entry name" value="Acetyl-CoA synthetase-like"/>
    <property type="match status" value="1"/>
</dbReference>
<sequence length="1049" mass="117198">MIAQYGRRLLVSVIEEEAKYNPDRVFAWIPKTSDLQDGFRPVTFKQIKVAIDWTVHWIRDNFGETSVHETVSYVGVSDLRYNVFFYASLKLRLKVLLPSPRNPPAANKSLFTQTQCTKLAYSSEMTPVVHALQKIYNSLHSFEIPTLEELLTEQSEPVPYALEFFEARREPILILHSSGSTGLPKPVQMTHGTFAVTDNDRNATSVPGRRNHDLTTWDFPPGSCIYSPYPLFHLLGFFNSIMLPVYSTTVPIFGPPTRIPTGSLAVQILRLLDVRGCFLPPTIAAELYKEPDGPDLLKKLDVLCYAGGPLLEAVGNELVKHVRVCEYYGSTEIGQIRQLQPRQENWQYLEFHPQASVTFDPVGDDTFELVVHADENMEDISILPHNMPGVREYRTNDLFKPHPTVPGLWKFYSRRDDIIVLSNGEKFNPIPLESGIEAIPGVAGALIVGQGQPRVALIVELRADHDLGTNPVDGLWPWITKLNTNTAGPGRVSRSMILIANSEKPLTRGGKGTIVRKLSIESYESELNALFKGSNRQRAQPRLLQPTAFRLEDVKSLVQSIVEDALDGESVSDSENLYLQGLDSVRSLETVSQLKESLKPYHASQSLAWLTPEVLYTYPLINDLAAILLDWLNKGVYPKQMDRAAKMRETFNQYEKSLPNISLSSETPDKNSRKPLNVILIGSTGYLGQYLLSSLCRDPNIGRVICLNRSSTAPERWGVFLSANGSARNQELESKITFIQVDFTKPEFGLSENVYSKLKEECDVIIHSAWQVHFILPLDAFKDSFTGLVNSITLATFSKRQPHFLYISSISATGVFEQNHSSSQKLVPEELLNNANEPLNNGYGESKYVAEHLVNAASAKSGIAASILRVGQIAPASLATFDKIIWPASDALTVLLKTCKAIKTVPNDLMDIDWLPVNTVVDLIQAIIRHDRYSTAVSGKVQFYNLMNPNPTSWLEAMPTIQDWCGGSTSVAVKPLRDWITFLKAQSHDLNYNLELLPALPLVNFFEILSEKGPVHKFSQGNVLTVSRDTVDIRPVDAKQLEAWLVALS</sequence>
<gene>
    <name evidence="5" type="ORF">BGW36DRAFT_72503</name>
</gene>
<dbReference type="Pfam" id="PF07993">
    <property type="entry name" value="NAD_binding_4"/>
    <property type="match status" value="1"/>
</dbReference>
<dbReference type="PANTHER" id="PTHR43439">
    <property type="entry name" value="PHENYLACETATE-COENZYME A LIGASE"/>
    <property type="match status" value="1"/>
</dbReference>
<dbReference type="GeneID" id="70252825"/>
<dbReference type="PROSITE" id="PS00455">
    <property type="entry name" value="AMP_BINDING"/>
    <property type="match status" value="1"/>
</dbReference>
<dbReference type="Proteomes" id="UP001201262">
    <property type="component" value="Unassembled WGS sequence"/>
</dbReference>
<reference evidence="5" key="1">
    <citation type="submission" date="2021-12" db="EMBL/GenBank/DDBJ databases">
        <title>Convergent genome expansion in fungi linked to evolution of root-endophyte symbiosis.</title>
        <authorList>
            <consortium name="DOE Joint Genome Institute"/>
            <person name="Ke Y.-H."/>
            <person name="Bonito G."/>
            <person name="Liao H.-L."/>
            <person name="Looney B."/>
            <person name="Rojas-Flechas A."/>
            <person name="Nash J."/>
            <person name="Hameed K."/>
            <person name="Schadt C."/>
            <person name="Martin F."/>
            <person name="Crous P.W."/>
            <person name="Miettinen O."/>
            <person name="Magnuson J.K."/>
            <person name="Labbe J."/>
            <person name="Jacobson D."/>
            <person name="Doktycz M.J."/>
            <person name="Veneault-Fourrey C."/>
            <person name="Kuo A."/>
            <person name="Mondo S."/>
            <person name="Calhoun S."/>
            <person name="Riley R."/>
            <person name="Ohm R."/>
            <person name="LaButti K."/>
            <person name="Andreopoulos B."/>
            <person name="Pangilinan J."/>
            <person name="Nolan M."/>
            <person name="Tritt A."/>
            <person name="Clum A."/>
            <person name="Lipzen A."/>
            <person name="Daum C."/>
            <person name="Barry K."/>
            <person name="Grigoriev I.V."/>
            <person name="Vilgalys R."/>
        </authorList>
    </citation>
    <scope>NUCLEOTIDE SEQUENCE</scope>
    <source>
        <strain evidence="5">PMI_201</strain>
    </source>
</reference>
<protein>
    <submittedName>
        <fullName evidence="5">NRPS-like enzyme</fullName>
    </submittedName>
</protein>
<dbReference type="InterPro" id="IPR036291">
    <property type="entry name" value="NAD(P)-bd_dom_sf"/>
</dbReference>
<dbReference type="InterPro" id="IPR051414">
    <property type="entry name" value="Adenylate-forming_Reductase"/>
</dbReference>
<organism evidence="5 6">
    <name type="scientific">Talaromyces proteolyticus</name>
    <dbReference type="NCBI Taxonomy" id="1131652"/>
    <lineage>
        <taxon>Eukaryota</taxon>
        <taxon>Fungi</taxon>
        <taxon>Dikarya</taxon>
        <taxon>Ascomycota</taxon>
        <taxon>Pezizomycotina</taxon>
        <taxon>Eurotiomycetes</taxon>
        <taxon>Eurotiomycetidae</taxon>
        <taxon>Eurotiales</taxon>
        <taxon>Trichocomaceae</taxon>
        <taxon>Talaromyces</taxon>
        <taxon>Talaromyces sect. Bacilispori</taxon>
    </lineage>
</organism>
<dbReference type="InterPro" id="IPR036736">
    <property type="entry name" value="ACP-like_sf"/>
</dbReference>
<keyword evidence="1" id="KW-0596">Phosphopantetheine</keyword>
<accession>A0AAD4KDF6</accession>
<evidence type="ECO:0000256" key="1">
    <source>
        <dbReference type="ARBA" id="ARBA00022450"/>
    </source>
</evidence>
<name>A0AAD4KDF6_9EURO</name>
<dbReference type="SUPFAM" id="SSF51735">
    <property type="entry name" value="NAD(P)-binding Rossmann-fold domains"/>
    <property type="match status" value="1"/>
</dbReference>
<dbReference type="Gene3D" id="3.40.50.720">
    <property type="entry name" value="NAD(P)-binding Rossmann-like Domain"/>
    <property type="match status" value="1"/>
</dbReference>
<dbReference type="Pfam" id="PF00501">
    <property type="entry name" value="AMP-binding"/>
    <property type="match status" value="1"/>
</dbReference>
<dbReference type="AlphaFoldDB" id="A0AAD4KDF6"/>
<feature type="domain" description="Thioester reductase (TE)" evidence="4">
    <location>
        <begin position="681"/>
        <end position="924"/>
    </location>
</feature>
<keyword evidence="2" id="KW-0597">Phosphoprotein</keyword>
<dbReference type="EMBL" id="JAJTJA010000015">
    <property type="protein sequence ID" value="KAH8689541.1"/>
    <property type="molecule type" value="Genomic_DNA"/>
</dbReference>
<evidence type="ECO:0000313" key="6">
    <source>
        <dbReference type="Proteomes" id="UP001201262"/>
    </source>
</evidence>
<dbReference type="RefSeq" id="XP_046065895.1">
    <property type="nucleotide sequence ID" value="XM_046222539.1"/>
</dbReference>
<dbReference type="PANTHER" id="PTHR43439:SF2">
    <property type="entry name" value="ENZYME, PUTATIVE (JCVI)-RELATED"/>
    <property type="match status" value="1"/>
</dbReference>
<dbReference type="InterPro" id="IPR020845">
    <property type="entry name" value="AMP-binding_CS"/>
</dbReference>
<evidence type="ECO:0000259" key="4">
    <source>
        <dbReference type="Pfam" id="PF07993"/>
    </source>
</evidence>
<evidence type="ECO:0000313" key="5">
    <source>
        <dbReference type="EMBL" id="KAH8689541.1"/>
    </source>
</evidence>
<proteinExistence type="predicted"/>
<dbReference type="SUPFAM" id="SSF47336">
    <property type="entry name" value="ACP-like"/>
    <property type="match status" value="1"/>
</dbReference>
<keyword evidence="6" id="KW-1185">Reference proteome</keyword>
<dbReference type="Pfam" id="PF23562">
    <property type="entry name" value="AMP-binding_C_3"/>
    <property type="match status" value="1"/>
</dbReference>
<dbReference type="InterPro" id="IPR000873">
    <property type="entry name" value="AMP-dep_synth/lig_dom"/>
</dbReference>
<dbReference type="Gene3D" id="3.40.50.12780">
    <property type="entry name" value="N-terminal domain of ligase-like"/>
    <property type="match status" value="1"/>
</dbReference>
<evidence type="ECO:0000256" key="2">
    <source>
        <dbReference type="ARBA" id="ARBA00022553"/>
    </source>
</evidence>